<dbReference type="Proteomes" id="UP000282582">
    <property type="component" value="Unassembled WGS sequence"/>
</dbReference>
<feature type="transmembrane region" description="Helical" evidence="2">
    <location>
        <begin position="482"/>
        <end position="504"/>
    </location>
</feature>
<dbReference type="PROSITE" id="PS00018">
    <property type="entry name" value="EF_HAND_1"/>
    <property type="match status" value="1"/>
</dbReference>
<keyword evidence="2" id="KW-1133">Transmembrane helix</keyword>
<feature type="compositionally biased region" description="Basic and acidic residues" evidence="1">
    <location>
        <begin position="1154"/>
        <end position="1174"/>
    </location>
</feature>
<dbReference type="GO" id="GO:0005262">
    <property type="term" value="F:calcium channel activity"/>
    <property type="evidence" value="ECO:0007669"/>
    <property type="project" value="TreeGrafter"/>
</dbReference>
<dbReference type="SUPFAM" id="SSF50182">
    <property type="entry name" value="Sm-like ribonucleoproteins"/>
    <property type="match status" value="1"/>
</dbReference>
<feature type="transmembrane region" description="Helical" evidence="2">
    <location>
        <begin position="537"/>
        <end position="553"/>
    </location>
</feature>
<evidence type="ECO:0000313" key="4">
    <source>
        <dbReference type="EMBL" id="RMY09124.1"/>
    </source>
</evidence>
<feature type="compositionally biased region" description="Polar residues" evidence="1">
    <location>
        <begin position="405"/>
        <end position="422"/>
    </location>
</feature>
<feature type="compositionally biased region" description="Pro residues" evidence="1">
    <location>
        <begin position="1239"/>
        <end position="1259"/>
    </location>
</feature>
<dbReference type="EMBL" id="QWIK01000278">
    <property type="protein sequence ID" value="RMY09124.1"/>
    <property type="molecule type" value="Genomic_DNA"/>
</dbReference>
<dbReference type="Pfam" id="PF00924">
    <property type="entry name" value="MS_channel_2nd"/>
    <property type="match status" value="1"/>
</dbReference>
<sequence length="1318" mass="145809">MSISFAIAKHLYPLPECPPKRTKELQIIALGLPRSGTESLHKALLELGYSRVSHGFDWHFNNIQSSPLYYELALLRSQNRLPDRETLRTKYFDRILADYEATTDIPTVWFAEELLLAYPDAKVVLNRRQDVTAWKKSFEGSVLPMMRSWTYWFYSWFQAETYWVVALTLWLHGKVLFRDDFQREAERAYVEHYERLEEVLRRERREFLRWGVEDGWDPLCKFIGKPVPNTPFPNGNIASEFGPKLMTVDEERFRRARRNAVKVGAVFAAVVGRDCHEFPNGMTSMLPLVSSLLDHLIDLADAVKTRLFAGALRPGMVCATVSSTANPPRGHGNTTSVGDLLKGREIRIDRASNGQTRSTAPSIALHSRFSREGFSPIPSNQQQFEDQGAMPTNDHTIDIPLEQVASHQSGLRGQSSSAQLRPSLSRDVGATSHRQFFHGRRRKAGEAGGGTGNIGYDGEEDMVNAVGKFYRKVMASSVITRYLLYILPLGILIAIPIIVGATVAQGAKIGGVRIVWFFSWVEIVWASLWAAKVVAHLLPYIFQLVAGVVSSGVRKYALVIRSLEIPLSLVGWGVTSLATFMPIMTRNPTQRAKNDTASKEWENVVQKILAAAVIASLIFLGEKTIIQLISIDYHRKQFAFRIKESKHSIYLLGLLYEASRALFPPYCNEFAEEDYAMADQLNLGKALKNKKGHSRSGSATPMRLIQDVARYGDKLTSAFGNVAKDVTGREVFNPDSAHSIVVGALEKKRTSEALAKRVWMSLVCEGREALYQDDIMDVLGPDYREQAEEAFAVLDRDANGDVSLDEMILVVREMSRERKAIATSMHDVDQAISVLDNLLSAGVLIAVVFVFVAFLNANFVTTLATAGTALLSLSFVFSATCQEVLGSCIFVFVKHPYDVSDRVDLNDNQFVVEHISLLFTIFRRISGQNIGRTVQIPNLVLNSLWIENVSRSKAMSEQLQVDVSFDTTFDDLQILKNQLITFVTDKDNSRDFHPDVEVQILGTTDQSKLSLQVEIKHKSNWANETVRQARRSKFMCALVSALKIVPIYPPGGGGDAAGSAANPNYGVTITEGEAKEYADASAKAREDARLVPLKKIEEAKNALSPTTSAAMAGMSPRDAKIMESLTTKDPANDPARDDAWASERGDSSTLGERPSVDGHILDEVKGMLRRESTKGKRKASSEIGSRHYQTPGVPTIREPQGSAPSTGYGEAYGTATGYENVRPAAPATYSVHPAMRSPYSPPPATGPPQGPLPDIPPHSPMEMQQVGSVPARSTSNPYRRQGDSGGVQRRPTNPTVGRQVTEGEGDDEYGGPRPYSGV</sequence>
<feature type="compositionally biased region" description="Polar residues" evidence="1">
    <location>
        <begin position="1265"/>
        <end position="1278"/>
    </location>
</feature>
<evidence type="ECO:0000256" key="2">
    <source>
        <dbReference type="SAM" id="Phobius"/>
    </source>
</evidence>
<keyword evidence="2" id="KW-0472">Membrane</keyword>
<feature type="domain" description="EF-hand" evidence="3">
    <location>
        <begin position="782"/>
        <end position="817"/>
    </location>
</feature>
<dbReference type="InterPro" id="IPR006685">
    <property type="entry name" value="MscS_channel_2nd"/>
</dbReference>
<dbReference type="InterPro" id="IPR018247">
    <property type="entry name" value="EF_Hand_1_Ca_BS"/>
</dbReference>
<dbReference type="InterPro" id="IPR058650">
    <property type="entry name" value="Msy1/2-like"/>
</dbReference>
<dbReference type="Pfam" id="PF25886">
    <property type="entry name" value="Msy1"/>
    <property type="match status" value="1"/>
</dbReference>
<evidence type="ECO:0000313" key="5">
    <source>
        <dbReference type="Proteomes" id="UP000282582"/>
    </source>
</evidence>
<dbReference type="Gene3D" id="3.40.50.300">
    <property type="entry name" value="P-loop containing nucleotide triphosphate hydrolases"/>
    <property type="match status" value="1"/>
</dbReference>
<dbReference type="InterPro" id="IPR002048">
    <property type="entry name" value="EF_hand_dom"/>
</dbReference>
<evidence type="ECO:0000259" key="3">
    <source>
        <dbReference type="PROSITE" id="PS50222"/>
    </source>
</evidence>
<dbReference type="InterPro" id="IPR027417">
    <property type="entry name" value="P-loop_NTPase"/>
</dbReference>
<evidence type="ECO:0000256" key="1">
    <source>
        <dbReference type="SAM" id="MobiDB-lite"/>
    </source>
</evidence>
<dbReference type="GO" id="GO:0005509">
    <property type="term" value="F:calcium ion binding"/>
    <property type="evidence" value="ECO:0007669"/>
    <property type="project" value="InterPro"/>
</dbReference>
<dbReference type="GO" id="GO:0016020">
    <property type="term" value="C:membrane"/>
    <property type="evidence" value="ECO:0007669"/>
    <property type="project" value="InterPro"/>
</dbReference>
<dbReference type="GO" id="GO:0006874">
    <property type="term" value="P:intracellular calcium ion homeostasis"/>
    <property type="evidence" value="ECO:0007669"/>
    <property type="project" value="TreeGrafter"/>
</dbReference>
<dbReference type="SUPFAM" id="SSF52540">
    <property type="entry name" value="P-loop containing nucleoside triphosphate hydrolases"/>
    <property type="match status" value="1"/>
</dbReference>
<reference evidence="4 5" key="1">
    <citation type="journal article" date="2018" name="BMC Genomics">
        <title>Genomic evidence for intraspecific hybridization in a clonal and extremely halotolerant yeast.</title>
        <authorList>
            <person name="Gostincar C."/>
            <person name="Stajich J.E."/>
            <person name="Zupancic J."/>
            <person name="Zalar P."/>
            <person name="Gunde-Cimerman N."/>
        </authorList>
    </citation>
    <scope>NUCLEOTIDE SEQUENCE [LARGE SCALE GENOMIC DNA]</scope>
    <source>
        <strain evidence="4 5">EXF-6654</strain>
    </source>
</reference>
<organism evidence="4 5">
    <name type="scientific">Hortaea werneckii</name>
    <name type="common">Black yeast</name>
    <name type="synonym">Cladosporium werneckii</name>
    <dbReference type="NCBI Taxonomy" id="91943"/>
    <lineage>
        <taxon>Eukaryota</taxon>
        <taxon>Fungi</taxon>
        <taxon>Dikarya</taxon>
        <taxon>Ascomycota</taxon>
        <taxon>Pezizomycotina</taxon>
        <taxon>Dothideomycetes</taxon>
        <taxon>Dothideomycetidae</taxon>
        <taxon>Mycosphaerellales</taxon>
        <taxon>Teratosphaeriaceae</taxon>
        <taxon>Hortaea</taxon>
    </lineage>
</organism>
<feature type="region of interest" description="Disordered" evidence="1">
    <location>
        <begin position="1229"/>
        <end position="1318"/>
    </location>
</feature>
<dbReference type="PROSITE" id="PS50222">
    <property type="entry name" value="EF_HAND_2"/>
    <property type="match status" value="1"/>
</dbReference>
<dbReference type="Pfam" id="PF17784">
    <property type="entry name" value="Sulfotransfer_4"/>
    <property type="match status" value="1"/>
</dbReference>
<keyword evidence="2" id="KW-0812">Transmembrane</keyword>
<feature type="region of interest" description="Disordered" evidence="1">
    <location>
        <begin position="405"/>
        <end position="424"/>
    </location>
</feature>
<dbReference type="InterPro" id="IPR010920">
    <property type="entry name" value="LSM_dom_sf"/>
</dbReference>
<comment type="caution">
    <text evidence="4">The sequence shown here is derived from an EMBL/GenBank/DDBJ whole genome shotgun (WGS) entry which is preliminary data.</text>
</comment>
<dbReference type="PANTHER" id="PTHR31323:SF14">
    <property type="entry name" value="MECHANOSENSITIVE ION CHANNEL PROTEIN MSY2"/>
    <property type="match status" value="1"/>
</dbReference>
<feature type="transmembrane region" description="Helical" evidence="2">
    <location>
        <begin position="838"/>
        <end position="857"/>
    </location>
</feature>
<feature type="transmembrane region" description="Helical" evidence="2">
    <location>
        <begin position="565"/>
        <end position="584"/>
    </location>
</feature>
<dbReference type="PANTHER" id="PTHR31323">
    <property type="entry name" value="MECHANOSENSITIVE ION CHANNEL PROTEIN MSY2"/>
    <property type="match status" value="1"/>
</dbReference>
<feature type="transmembrane region" description="Helical" evidence="2">
    <location>
        <begin position="511"/>
        <end position="531"/>
    </location>
</feature>
<name>A0A3M6Z1J2_HORWE</name>
<accession>A0A3M6Z1J2</accession>
<gene>
    <name evidence="4" type="ORF">D0868_04420</name>
</gene>
<protein>
    <recommendedName>
        <fullName evidence="3">EF-hand domain-containing protein</fullName>
    </recommendedName>
</protein>
<feature type="transmembrane region" description="Helical" evidence="2">
    <location>
        <begin position="604"/>
        <end position="621"/>
    </location>
</feature>
<dbReference type="InterPro" id="IPR040632">
    <property type="entry name" value="Sulfotransfer_4"/>
</dbReference>
<proteinExistence type="predicted"/>
<feature type="region of interest" description="Disordered" evidence="1">
    <location>
        <begin position="1125"/>
        <end position="1214"/>
    </location>
</feature>
<feature type="compositionally biased region" description="Basic and acidic residues" evidence="1">
    <location>
        <begin position="1130"/>
        <end position="1146"/>
    </location>
</feature>
<dbReference type="VEuPathDB" id="FungiDB:BTJ68_02511"/>